<keyword evidence="2" id="KW-1185">Reference proteome</keyword>
<reference evidence="2" key="1">
    <citation type="journal article" date="2022" name="Mol. Ecol. Resour.">
        <title>The genomes of chicory, endive, great burdock and yacon provide insights into Asteraceae palaeo-polyploidization history and plant inulin production.</title>
        <authorList>
            <person name="Fan W."/>
            <person name="Wang S."/>
            <person name="Wang H."/>
            <person name="Wang A."/>
            <person name="Jiang F."/>
            <person name="Liu H."/>
            <person name="Zhao H."/>
            <person name="Xu D."/>
            <person name="Zhang Y."/>
        </authorList>
    </citation>
    <scope>NUCLEOTIDE SEQUENCE [LARGE SCALE GENOMIC DNA]</scope>
    <source>
        <strain evidence="2">cv. Yunnan</strain>
    </source>
</reference>
<proteinExistence type="predicted"/>
<accession>A0ACB9CG98</accession>
<comment type="caution">
    <text evidence="1">The sequence shown here is derived from an EMBL/GenBank/DDBJ whole genome shotgun (WGS) entry which is preliminary data.</text>
</comment>
<evidence type="ECO:0000313" key="1">
    <source>
        <dbReference type="EMBL" id="KAI3733275.1"/>
    </source>
</evidence>
<reference evidence="1 2" key="2">
    <citation type="journal article" date="2022" name="Mol. Ecol. Resour.">
        <title>The genomes of chicory, endive, great burdock and yacon provide insights into Asteraceae paleo-polyploidization history and plant inulin production.</title>
        <authorList>
            <person name="Fan W."/>
            <person name="Wang S."/>
            <person name="Wang H."/>
            <person name="Wang A."/>
            <person name="Jiang F."/>
            <person name="Liu H."/>
            <person name="Zhao H."/>
            <person name="Xu D."/>
            <person name="Zhang Y."/>
        </authorList>
    </citation>
    <scope>NUCLEOTIDE SEQUENCE [LARGE SCALE GENOMIC DNA]</scope>
    <source>
        <strain evidence="2">cv. Yunnan</strain>
        <tissue evidence="1">Leaves</tissue>
    </source>
</reference>
<dbReference type="Proteomes" id="UP001056120">
    <property type="component" value="Linkage Group LG21"/>
</dbReference>
<name>A0ACB9CG98_9ASTR</name>
<dbReference type="EMBL" id="CM042038">
    <property type="protein sequence ID" value="KAI3733275.1"/>
    <property type="molecule type" value="Genomic_DNA"/>
</dbReference>
<evidence type="ECO:0000313" key="2">
    <source>
        <dbReference type="Proteomes" id="UP001056120"/>
    </source>
</evidence>
<organism evidence="1 2">
    <name type="scientific">Smallanthus sonchifolius</name>
    <dbReference type="NCBI Taxonomy" id="185202"/>
    <lineage>
        <taxon>Eukaryota</taxon>
        <taxon>Viridiplantae</taxon>
        <taxon>Streptophyta</taxon>
        <taxon>Embryophyta</taxon>
        <taxon>Tracheophyta</taxon>
        <taxon>Spermatophyta</taxon>
        <taxon>Magnoliopsida</taxon>
        <taxon>eudicotyledons</taxon>
        <taxon>Gunneridae</taxon>
        <taxon>Pentapetalae</taxon>
        <taxon>asterids</taxon>
        <taxon>campanulids</taxon>
        <taxon>Asterales</taxon>
        <taxon>Asteraceae</taxon>
        <taxon>Asteroideae</taxon>
        <taxon>Heliantheae alliance</taxon>
        <taxon>Millerieae</taxon>
        <taxon>Smallanthus</taxon>
    </lineage>
</organism>
<sequence>MTLRGCSSSHFIWSIKDGVLKKVHNMDLLGRPSLKFKKLEEIYQHADAEYTPMPLAERETVERNGYGVEENRPVFPSKENSLEELTLAQMKKKLNRKKRKALESVLLTPKVEDDFDLTEPLCNFRVKVSKSSRSIRVSANGNHPTSSGGAQVVTSELSKDLAAVSIKVEAPELEYFESNHYPKRGESESSTNEGEKHNFNEVPEVEFFESNHDPKRGESESFTNEGEKCEFNEVSEVEYFESNHDSKRRGEPESFTNEGEKCEFNEASEVEYFESNHDLKRGESESLTNEGEKHNFNEVPEVEFFESNHDPKRGEPESFTNEGGKCEFNEVSEVEYFESNHDSKRGESESFTNEGEKHYFNEVPKVELFECDHDPKRGESESFTNEGEKCEFNVVPEVEYFEINHDLKRGESESFTNEGEKHDSNEVPEVELFESNHDPKREESESFTNEGEKCEFNEVSEVEYFESNHDSKRGESESFTNEGEKCEFNEVSEVGYFASNHDSKRGESESFTNEGEKHDFNEVPEVEPFESNHDPKRGESASFTNEGEKCEFNEVPEVEFFESNHDPNRGKSESFTNEGGKCEFNEVLFDSVDDIKNMEIDNEETVATVNQSPSVLSSLASDCCQSQLYLQQTSDQPIYISAVQDSDPTIDDEHDEDVVSMETTTPISEENKNLTSMNIDEDSSSFNSDDISLVSKDVSISQELLSTVPAITGSEVKLDHNDQTCVMTEASEIRQPERHPLTRKFISPNSQEKLCQAMKSAESSDDMEHFKCKEKLYFGEQSENKISSTKSDDEDNKLSAHPQQATQFIQNKALISSKHVLKRPRNYKKVSPTKKGIAVKGCLDGSRLCRSLPRLSTGCTSIEGCSESAIAFSQRQMHDIESLASKLMSELNSMRVIVEEKMLYEAYRSTSLKNEAVEVKSAIKSATKTAETAKKWLSMMARDCTRFCKIMKLNEDNSTSASIDPASGNTYQEKPIEREKKKISFADETGGTLCDIKVYQIEQEPSKA</sequence>
<gene>
    <name evidence="1" type="ORF">L1987_64495</name>
</gene>
<protein>
    <submittedName>
        <fullName evidence="1">Uncharacterized protein</fullName>
    </submittedName>
</protein>